<dbReference type="RefSeq" id="WP_183821145.1">
    <property type="nucleotide sequence ID" value="NZ_JACIGW010000001.1"/>
</dbReference>
<evidence type="ECO:0000313" key="3">
    <source>
        <dbReference type="EMBL" id="MBB4410773.1"/>
    </source>
</evidence>
<organism evidence="2 5">
    <name type="scientific">Aliirhizobium cellulosilyticum</name>
    <dbReference type="NCBI Taxonomy" id="393664"/>
    <lineage>
        <taxon>Bacteria</taxon>
        <taxon>Pseudomonadati</taxon>
        <taxon>Pseudomonadota</taxon>
        <taxon>Alphaproteobacteria</taxon>
        <taxon>Hyphomicrobiales</taxon>
        <taxon>Rhizobiaceae</taxon>
        <taxon>Aliirhizobium</taxon>
    </lineage>
</organism>
<protein>
    <recommendedName>
        <fullName evidence="8">DUF3617 family protein</fullName>
    </recommendedName>
</protein>
<evidence type="ECO:0000313" key="5">
    <source>
        <dbReference type="Proteomes" id="UP000520770"/>
    </source>
</evidence>
<sequence length="161" mass="17686">MLVFKRTLIGAALLSVFLISPAAAKDIPPRTAGLWLLKAEDNPFADWSMCIEEARNDFLDTDVWDNFANECKVTNSSTRKSSGKIDATCKLTEKTEAKLQVTFSGDFKTGYSFESVTQFVNALGKTNTLHANAKVTYAGKCPAELKPGMKRMTKSGLILRP</sequence>
<comment type="caution">
    <text evidence="2">The sequence shown here is derived from an EMBL/GenBank/DDBJ whole genome shotgun (WGS) entry which is preliminary data.</text>
</comment>
<evidence type="ECO:0000256" key="1">
    <source>
        <dbReference type="SAM" id="SignalP"/>
    </source>
</evidence>
<dbReference type="EMBL" id="JACIGW010000001">
    <property type="protein sequence ID" value="MBB4346833.1"/>
    <property type="molecule type" value="Genomic_DNA"/>
</dbReference>
<dbReference type="EMBL" id="JACIGY010000001">
    <property type="protein sequence ID" value="MBB4410773.1"/>
    <property type="molecule type" value="Genomic_DNA"/>
</dbReference>
<dbReference type="EMBL" id="JACIHM010000001">
    <property type="protein sequence ID" value="MBB4445461.1"/>
    <property type="molecule type" value="Genomic_DNA"/>
</dbReference>
<dbReference type="AlphaFoldDB" id="A0A7W6WMW7"/>
<reference evidence="5 6" key="1">
    <citation type="submission" date="2020-08" db="EMBL/GenBank/DDBJ databases">
        <title>Genomic Encyclopedia of Type Strains, Phase IV (KMG-V): Genome sequencing to study the core and pangenomes of soil and plant-associated prokaryotes.</title>
        <authorList>
            <person name="Whitman W."/>
        </authorList>
    </citation>
    <scope>NUCLEOTIDE SEQUENCE [LARGE SCALE GENOMIC DNA]</scope>
    <source>
        <strain evidence="3 6">SEMIA 444</strain>
        <strain evidence="2 5">SEMIA 448</strain>
        <strain evidence="4 7">SEMIA 452</strain>
    </source>
</reference>
<evidence type="ECO:0000313" key="4">
    <source>
        <dbReference type="EMBL" id="MBB4445461.1"/>
    </source>
</evidence>
<dbReference type="Proteomes" id="UP000520770">
    <property type="component" value="Unassembled WGS sequence"/>
</dbReference>
<gene>
    <name evidence="3" type="ORF">GGE31_001244</name>
    <name evidence="2" type="ORF">GGE33_000541</name>
    <name evidence="4" type="ORF">GGE35_001243</name>
</gene>
<keyword evidence="6" id="KW-1185">Reference proteome</keyword>
<accession>A0A7W6WMW7</accession>
<evidence type="ECO:0008006" key="8">
    <source>
        <dbReference type="Google" id="ProtNLM"/>
    </source>
</evidence>
<feature type="chain" id="PRO_5036214417" description="DUF3617 family protein" evidence="1">
    <location>
        <begin position="25"/>
        <end position="161"/>
    </location>
</feature>
<feature type="signal peptide" evidence="1">
    <location>
        <begin position="1"/>
        <end position="24"/>
    </location>
</feature>
<dbReference type="Proteomes" id="UP000524535">
    <property type="component" value="Unassembled WGS sequence"/>
</dbReference>
<proteinExistence type="predicted"/>
<evidence type="ECO:0000313" key="7">
    <source>
        <dbReference type="Proteomes" id="UP000576087"/>
    </source>
</evidence>
<dbReference type="Proteomes" id="UP000576087">
    <property type="component" value="Unassembled WGS sequence"/>
</dbReference>
<evidence type="ECO:0000313" key="2">
    <source>
        <dbReference type="EMBL" id="MBB4346833.1"/>
    </source>
</evidence>
<keyword evidence="1" id="KW-0732">Signal</keyword>
<evidence type="ECO:0000313" key="6">
    <source>
        <dbReference type="Proteomes" id="UP000524535"/>
    </source>
</evidence>
<name>A0A7W6WMW7_9HYPH</name>